<organism evidence="5 6">
    <name type="scientific">Tribonema minus</name>
    <dbReference type="NCBI Taxonomy" id="303371"/>
    <lineage>
        <taxon>Eukaryota</taxon>
        <taxon>Sar</taxon>
        <taxon>Stramenopiles</taxon>
        <taxon>Ochrophyta</taxon>
        <taxon>PX clade</taxon>
        <taxon>Xanthophyceae</taxon>
        <taxon>Tribonematales</taxon>
        <taxon>Tribonemataceae</taxon>
        <taxon>Tribonema</taxon>
    </lineage>
</organism>
<dbReference type="Gene3D" id="1.20.120.850">
    <property type="entry name" value="SWI2/SNF2 ATPases, N-terminal domain"/>
    <property type="match status" value="1"/>
</dbReference>
<feature type="region of interest" description="Disordered" evidence="2">
    <location>
        <begin position="73"/>
        <end position="101"/>
    </location>
</feature>
<dbReference type="InterPro" id="IPR014001">
    <property type="entry name" value="Helicase_ATP-bd"/>
</dbReference>
<reference evidence="5" key="1">
    <citation type="submission" date="2021-02" db="EMBL/GenBank/DDBJ databases">
        <title>First Annotated Genome of the Yellow-green Alga Tribonema minus.</title>
        <authorList>
            <person name="Mahan K.M."/>
        </authorList>
    </citation>
    <scope>NUCLEOTIDE SEQUENCE</scope>
    <source>
        <strain evidence="5">UTEX B ZZ1240</strain>
    </source>
</reference>
<dbReference type="InterPro" id="IPR001650">
    <property type="entry name" value="Helicase_C-like"/>
</dbReference>
<dbReference type="GO" id="GO:0000724">
    <property type="term" value="P:double-strand break repair via homologous recombination"/>
    <property type="evidence" value="ECO:0007669"/>
    <property type="project" value="TreeGrafter"/>
</dbReference>
<dbReference type="PROSITE" id="PS51192">
    <property type="entry name" value="HELICASE_ATP_BIND_1"/>
    <property type="match status" value="1"/>
</dbReference>
<dbReference type="GO" id="GO:0007131">
    <property type="term" value="P:reciprocal meiotic recombination"/>
    <property type="evidence" value="ECO:0007669"/>
    <property type="project" value="TreeGrafter"/>
</dbReference>
<dbReference type="CDD" id="cd18793">
    <property type="entry name" value="SF2_C_SNF"/>
    <property type="match status" value="1"/>
</dbReference>
<evidence type="ECO:0000259" key="4">
    <source>
        <dbReference type="PROSITE" id="PS51194"/>
    </source>
</evidence>
<evidence type="ECO:0000256" key="2">
    <source>
        <dbReference type="SAM" id="MobiDB-lite"/>
    </source>
</evidence>
<dbReference type="SUPFAM" id="SSF52540">
    <property type="entry name" value="P-loop containing nucleoside triphosphate hydrolases"/>
    <property type="match status" value="2"/>
</dbReference>
<dbReference type="GO" id="GO:0015616">
    <property type="term" value="F:DNA translocase activity"/>
    <property type="evidence" value="ECO:0007669"/>
    <property type="project" value="TreeGrafter"/>
</dbReference>
<dbReference type="Gene3D" id="3.40.50.10810">
    <property type="entry name" value="Tandem AAA-ATPase domain"/>
    <property type="match status" value="2"/>
</dbReference>
<dbReference type="PANTHER" id="PTHR45629:SF7">
    <property type="entry name" value="DNA EXCISION REPAIR PROTEIN ERCC-6-RELATED"/>
    <property type="match status" value="1"/>
</dbReference>
<feature type="domain" description="Helicase ATP-binding" evidence="3">
    <location>
        <begin position="163"/>
        <end position="443"/>
    </location>
</feature>
<dbReference type="PROSITE" id="PS51194">
    <property type="entry name" value="HELICASE_CTER"/>
    <property type="match status" value="1"/>
</dbReference>
<dbReference type="SMART" id="SM00487">
    <property type="entry name" value="DEXDc"/>
    <property type="match status" value="1"/>
</dbReference>
<dbReference type="InterPro" id="IPR000330">
    <property type="entry name" value="SNF2_N"/>
</dbReference>
<sequence>MSCHMNATEAAKNLHLDNEFRTGGVTIQLTHEHGPTSSSSSAEPPKQTASKTVTKRPAMLPLKRKALGAVNLQRSSSAQLPSAATADSDDCGGAGMHMSAAPPMLAETPATASAGGAAGPDSGGDMVLDVVGGREVKLGVTLSKHLKPHQREGILFLWRCLAGAGAEERRGAILADEMGLGKTLTTIALVSGLLRHCSAVKKVVVTCPSSLVNNWAAEVRRWCGNSLMSRSVVVNKGGAAAAQQAVDFRMESEQRYALLIISHDLLCVHTSTWSFQMFLTVKANNLIRCELQYYVCHAPGQRLSHVVRPALRPAHHQLRPLFRAYLTNFQCCLLPTSVVLDVLVFHVHALPQAEDFRMGSDQRYALLIISYDLFRAHAKTINAARGLGLLICDEGHRLKSSNGTKTMKALEACPAAMRLMITGTPVQNNLEEFYALANFVYPGVLGDAREFRSMYARPIEGGRDTGANRAMVTLAEQRTRQLSQIMGRFVLRRTKGVAASSLTPKTELTVFCTPTEQQRQLYRNCLAAAGFDSLLRFNGQPLAYEAAMEGGMDAAAARQPFLFLLSAKAGGCGLNLVGGNRLVLYDQDWNPATCQQTMARVWRFGQTKPVFIYRLITTGTLEEVIYQRQMLKGELSSVVDGGGKAGEKGGGGRGRGTQQFSLEELRDLFALREDSASDTRDKLLRGGGAHASWRKPYAGPLDIPDAPLSSAATAVNGTDAAVTFVHATCTTDAPPPDDDAQRLSDGFRGAGEERAGNGAGECSSDDDDDFL</sequence>
<dbReference type="InterPro" id="IPR027417">
    <property type="entry name" value="P-loop_NTPase"/>
</dbReference>
<dbReference type="InterPro" id="IPR049730">
    <property type="entry name" value="SNF2/RAD54-like_C"/>
</dbReference>
<feature type="compositionally biased region" description="Polar residues" evidence="2">
    <location>
        <begin position="73"/>
        <end position="82"/>
    </location>
</feature>
<dbReference type="InterPro" id="IPR050496">
    <property type="entry name" value="SNF2_RAD54_helicase_repair"/>
</dbReference>
<keyword evidence="1" id="KW-0378">Hydrolase</keyword>
<dbReference type="Gene3D" id="3.40.50.300">
    <property type="entry name" value="P-loop containing nucleotide triphosphate hydrolases"/>
    <property type="match status" value="1"/>
</dbReference>
<evidence type="ECO:0000313" key="5">
    <source>
        <dbReference type="EMBL" id="KAG5192329.1"/>
    </source>
</evidence>
<accession>A0A835ZHK9</accession>
<gene>
    <name evidence="5" type="ORF">JKP88DRAFT_250868</name>
</gene>
<dbReference type="Proteomes" id="UP000664859">
    <property type="component" value="Unassembled WGS sequence"/>
</dbReference>
<protein>
    <submittedName>
        <fullName evidence="5">SNF2 family N-terminal domain-containing protein</fullName>
    </submittedName>
</protein>
<dbReference type="GO" id="GO:0005634">
    <property type="term" value="C:nucleus"/>
    <property type="evidence" value="ECO:0007669"/>
    <property type="project" value="TreeGrafter"/>
</dbReference>
<feature type="region of interest" description="Disordered" evidence="2">
    <location>
        <begin position="30"/>
        <end position="60"/>
    </location>
</feature>
<name>A0A835ZHK9_9STRA</name>
<keyword evidence="6" id="KW-1185">Reference proteome</keyword>
<feature type="compositionally biased region" description="Polar residues" evidence="2">
    <location>
        <begin position="30"/>
        <end position="52"/>
    </location>
</feature>
<dbReference type="PANTHER" id="PTHR45629">
    <property type="entry name" value="SNF2/RAD54 FAMILY MEMBER"/>
    <property type="match status" value="1"/>
</dbReference>
<feature type="region of interest" description="Disordered" evidence="2">
    <location>
        <begin position="729"/>
        <end position="771"/>
    </location>
</feature>
<feature type="domain" description="Helicase C-terminal" evidence="4">
    <location>
        <begin position="498"/>
        <end position="646"/>
    </location>
</feature>
<dbReference type="AlphaFoldDB" id="A0A835ZHK9"/>
<evidence type="ECO:0000259" key="3">
    <source>
        <dbReference type="PROSITE" id="PS51192"/>
    </source>
</evidence>
<dbReference type="GO" id="GO:0016787">
    <property type="term" value="F:hydrolase activity"/>
    <property type="evidence" value="ECO:0007669"/>
    <property type="project" value="UniProtKB-KW"/>
</dbReference>
<proteinExistence type="predicted"/>
<evidence type="ECO:0000313" key="6">
    <source>
        <dbReference type="Proteomes" id="UP000664859"/>
    </source>
</evidence>
<evidence type="ECO:0000256" key="1">
    <source>
        <dbReference type="ARBA" id="ARBA00022801"/>
    </source>
</evidence>
<dbReference type="Pfam" id="PF00271">
    <property type="entry name" value="Helicase_C"/>
    <property type="match status" value="1"/>
</dbReference>
<dbReference type="GO" id="GO:0005524">
    <property type="term" value="F:ATP binding"/>
    <property type="evidence" value="ECO:0007669"/>
    <property type="project" value="InterPro"/>
</dbReference>
<dbReference type="EMBL" id="JAFCMP010000007">
    <property type="protein sequence ID" value="KAG5192329.1"/>
    <property type="molecule type" value="Genomic_DNA"/>
</dbReference>
<dbReference type="OrthoDB" id="413460at2759"/>
<dbReference type="Pfam" id="PF00176">
    <property type="entry name" value="SNF2-rel_dom"/>
    <property type="match status" value="2"/>
</dbReference>
<dbReference type="InterPro" id="IPR038718">
    <property type="entry name" value="SNF2-like_sf"/>
</dbReference>
<comment type="caution">
    <text evidence="5">The sequence shown here is derived from an EMBL/GenBank/DDBJ whole genome shotgun (WGS) entry which is preliminary data.</text>
</comment>